<evidence type="ECO:0000313" key="3">
    <source>
        <dbReference type="EMBL" id="RZE23609.1"/>
    </source>
</evidence>
<evidence type="ECO:0000256" key="1">
    <source>
        <dbReference type="SAM" id="SignalP"/>
    </source>
</evidence>
<feature type="chain" id="PRO_5043134044" evidence="1">
    <location>
        <begin position="27"/>
        <end position="286"/>
    </location>
</feature>
<comment type="caution">
    <text evidence="2">The sequence shown here is derived from an EMBL/GenBank/DDBJ whole genome shotgun (WGS) entry which is preliminary data.</text>
</comment>
<accession>A0A126Y263</accession>
<dbReference type="Proteomes" id="UP000292095">
    <property type="component" value="Unassembled WGS sequence"/>
</dbReference>
<dbReference type="RefSeq" id="WP_008404125.1">
    <property type="nucleotide sequence ID" value="NZ_BNDZ01000005.1"/>
</dbReference>
<evidence type="ECO:0000313" key="6">
    <source>
        <dbReference type="Proteomes" id="UP000292693"/>
    </source>
</evidence>
<reference evidence="5 6" key="1">
    <citation type="submission" date="2017-12" db="EMBL/GenBank/DDBJ databases">
        <title>Population genomics insights into the ecological differentiation and adaptive evolution in streptomycetes.</title>
        <authorList>
            <person name="Li Y."/>
            <person name="Huang Y."/>
        </authorList>
    </citation>
    <scope>NUCLEOTIDE SEQUENCE [LARGE SCALE GENOMIC DNA]</scope>
    <source>
        <strain evidence="4 5">FXJ.2339</strain>
        <strain evidence="3 6">NBRC 100770</strain>
    </source>
</reference>
<evidence type="ECO:0000313" key="4">
    <source>
        <dbReference type="EMBL" id="RZE40624.1"/>
    </source>
</evidence>
<evidence type="ECO:0000313" key="7">
    <source>
        <dbReference type="Proteomes" id="UP001051844"/>
    </source>
</evidence>
<reference evidence="2" key="2">
    <citation type="submission" date="2022-09" db="EMBL/GenBank/DDBJ databases">
        <title>Whole genome shotgun sequence of Streptomyces albidoflavus NBRC 12854.</title>
        <authorList>
            <person name="Komaki H."/>
            <person name="Tamura T."/>
        </authorList>
    </citation>
    <scope>NUCLEOTIDE SEQUENCE</scope>
    <source>
        <strain evidence="2">NBRC 12854</strain>
    </source>
</reference>
<organism evidence="2 7">
    <name type="scientific">Streptomyces albidoflavus</name>
    <dbReference type="NCBI Taxonomy" id="1886"/>
    <lineage>
        <taxon>Bacteria</taxon>
        <taxon>Bacillati</taxon>
        <taxon>Actinomycetota</taxon>
        <taxon>Actinomycetes</taxon>
        <taxon>Kitasatosporales</taxon>
        <taxon>Streptomycetaceae</taxon>
        <taxon>Streptomyces</taxon>
        <taxon>Streptomyces albidoflavus group</taxon>
    </lineage>
</organism>
<name>A0A126Y263_9ACTN</name>
<dbReference type="Proteomes" id="UP001051844">
    <property type="component" value="Unassembled WGS sequence"/>
</dbReference>
<evidence type="ECO:0000313" key="2">
    <source>
        <dbReference type="EMBL" id="GHI46466.1"/>
    </source>
</evidence>
<gene>
    <name evidence="4" type="ORF">C0Q91_12515</name>
    <name evidence="3" type="ORF">C0Q92_12520</name>
    <name evidence="2" type="ORF">ScoT_26400</name>
</gene>
<evidence type="ECO:0000313" key="5">
    <source>
        <dbReference type="Proteomes" id="UP000292095"/>
    </source>
</evidence>
<protein>
    <submittedName>
        <fullName evidence="3">Calcium-binding protein</fullName>
    </submittedName>
</protein>
<keyword evidence="1" id="KW-0732">Signal</keyword>
<dbReference type="EMBL" id="PKLL01000014">
    <property type="protein sequence ID" value="RZE23609.1"/>
    <property type="molecule type" value="Genomic_DNA"/>
</dbReference>
<dbReference type="AlphaFoldDB" id="A0A126Y263"/>
<sequence length="286" mass="30284">MRIRATVAVVSGALALSALTGAAAQAAPGPDRERIQVPTAESVFGKQATAKGKGFKAAAVPKISKVTVNGGKDIVLGTTKAKTFSVSITASHASNIGDAYAYFWHGSTYETADGVFIPNEEYASCKASSATTSTCKLTFTVDPQWELINDLAGSWNVGVGALAADDSDFAWNDKHSKTRVQRYSKLVVNATPEPVKKGKTLTVNGTLSRANWDTWKYAGYTQQSVKLQFKKKGAASYTTVKTVKSGSKGALKTTVKAASDGYWRWSFAGTSTTPAINSTADFVDVK</sequence>
<dbReference type="EMBL" id="PKLK01000014">
    <property type="protein sequence ID" value="RZE40624.1"/>
    <property type="molecule type" value="Genomic_DNA"/>
</dbReference>
<dbReference type="Proteomes" id="UP000292693">
    <property type="component" value="Unassembled WGS sequence"/>
</dbReference>
<accession>A0A2M9SI95</accession>
<proteinExistence type="predicted"/>
<feature type="signal peptide" evidence="1">
    <location>
        <begin position="1"/>
        <end position="26"/>
    </location>
</feature>
<dbReference type="EMBL" id="BNDZ01000005">
    <property type="protein sequence ID" value="GHI46466.1"/>
    <property type="molecule type" value="Genomic_DNA"/>
</dbReference>